<evidence type="ECO:0000256" key="1">
    <source>
        <dbReference type="SAM" id="MobiDB-lite"/>
    </source>
</evidence>
<proteinExistence type="predicted"/>
<comment type="caution">
    <text evidence="2">The sequence shown here is derived from an EMBL/GenBank/DDBJ whole genome shotgun (WGS) entry which is preliminary data.</text>
</comment>
<name>A0A1R3GEQ6_9ROSI</name>
<protein>
    <submittedName>
        <fullName evidence="2">Uncharacterized protein</fullName>
    </submittedName>
</protein>
<reference evidence="3" key="1">
    <citation type="submission" date="2013-09" db="EMBL/GenBank/DDBJ databases">
        <title>Corchorus olitorius genome sequencing.</title>
        <authorList>
            <person name="Alam M."/>
            <person name="Haque M.S."/>
            <person name="Islam M.S."/>
            <person name="Emdad E.M."/>
            <person name="Islam M.M."/>
            <person name="Ahmed B."/>
            <person name="Halim A."/>
            <person name="Hossen Q.M.M."/>
            <person name="Hossain M.Z."/>
            <person name="Ahmed R."/>
            <person name="Khan M.M."/>
            <person name="Islam R."/>
            <person name="Rashid M.M."/>
            <person name="Khan S.A."/>
            <person name="Rahman M.S."/>
            <person name="Alam M."/>
            <person name="Yahiya A.S."/>
            <person name="Khan M.S."/>
            <person name="Azam M.S."/>
            <person name="Haque T."/>
            <person name="Lashkar M.Z.H."/>
            <person name="Akhand A.I."/>
            <person name="Morshed G."/>
            <person name="Roy S."/>
            <person name="Uddin K.S."/>
            <person name="Rabeya T."/>
            <person name="Hossain A.S."/>
            <person name="Chowdhury A."/>
            <person name="Snigdha A.R."/>
            <person name="Mortoza M.S."/>
            <person name="Matin S.A."/>
            <person name="Hoque S.M.E."/>
            <person name="Islam M.K."/>
            <person name="Roy D.K."/>
            <person name="Haider R."/>
            <person name="Moosa M.M."/>
            <person name="Elias S.M."/>
            <person name="Hasan A.M."/>
            <person name="Jahan S."/>
            <person name="Shafiuddin M."/>
            <person name="Mahmood N."/>
            <person name="Shommy N.S."/>
        </authorList>
    </citation>
    <scope>NUCLEOTIDE SEQUENCE [LARGE SCALE GENOMIC DNA]</scope>
    <source>
        <strain evidence="3">cv. O-4</strain>
    </source>
</reference>
<dbReference type="EMBL" id="AWUE01022724">
    <property type="protein sequence ID" value="OMO56563.1"/>
    <property type="molecule type" value="Genomic_DNA"/>
</dbReference>
<organism evidence="2 3">
    <name type="scientific">Corchorus olitorius</name>
    <dbReference type="NCBI Taxonomy" id="93759"/>
    <lineage>
        <taxon>Eukaryota</taxon>
        <taxon>Viridiplantae</taxon>
        <taxon>Streptophyta</taxon>
        <taxon>Embryophyta</taxon>
        <taxon>Tracheophyta</taxon>
        <taxon>Spermatophyta</taxon>
        <taxon>Magnoliopsida</taxon>
        <taxon>eudicotyledons</taxon>
        <taxon>Gunneridae</taxon>
        <taxon>Pentapetalae</taxon>
        <taxon>rosids</taxon>
        <taxon>malvids</taxon>
        <taxon>Malvales</taxon>
        <taxon>Malvaceae</taxon>
        <taxon>Grewioideae</taxon>
        <taxon>Apeibeae</taxon>
        <taxon>Corchorus</taxon>
    </lineage>
</organism>
<evidence type="ECO:0000313" key="3">
    <source>
        <dbReference type="Proteomes" id="UP000187203"/>
    </source>
</evidence>
<feature type="region of interest" description="Disordered" evidence="1">
    <location>
        <begin position="1"/>
        <end position="31"/>
    </location>
</feature>
<dbReference type="AlphaFoldDB" id="A0A1R3GEQ6"/>
<sequence>MTHKLNTKIRNVQKQQMMRPKRQIKKGSKRE</sequence>
<evidence type="ECO:0000313" key="2">
    <source>
        <dbReference type="EMBL" id="OMO56563.1"/>
    </source>
</evidence>
<keyword evidence="3" id="KW-1185">Reference proteome</keyword>
<feature type="compositionally biased region" description="Basic residues" evidence="1">
    <location>
        <begin position="19"/>
        <end position="31"/>
    </location>
</feature>
<gene>
    <name evidence="2" type="ORF">COLO4_35611</name>
</gene>
<dbReference type="Proteomes" id="UP000187203">
    <property type="component" value="Unassembled WGS sequence"/>
</dbReference>
<accession>A0A1R3GEQ6</accession>